<dbReference type="AlphaFoldDB" id="A0A9P7YKF0"/>
<keyword evidence="2" id="KW-1185">Reference proteome</keyword>
<proteinExistence type="predicted"/>
<gene>
    <name evidence="1" type="ORF">BJ875DRAFT_459049</name>
</gene>
<organism evidence="1 2">
    <name type="scientific">Amylocarpus encephaloides</name>
    <dbReference type="NCBI Taxonomy" id="45428"/>
    <lineage>
        <taxon>Eukaryota</taxon>
        <taxon>Fungi</taxon>
        <taxon>Dikarya</taxon>
        <taxon>Ascomycota</taxon>
        <taxon>Pezizomycotina</taxon>
        <taxon>Leotiomycetes</taxon>
        <taxon>Helotiales</taxon>
        <taxon>Helotiales incertae sedis</taxon>
        <taxon>Amylocarpus</taxon>
    </lineage>
</organism>
<sequence>MTLSRIWGKEHFIQLTATNIAGLKKRIIVSSLRKTFRVAMETASIFYLWFESLHIIQNSAQDSHARSCKVILSFGRYHCRELPWWVVGGRRSSADTDLSCPSFLLQ</sequence>
<evidence type="ECO:0000313" key="2">
    <source>
        <dbReference type="Proteomes" id="UP000824998"/>
    </source>
</evidence>
<name>A0A9P7YKF0_9HELO</name>
<protein>
    <submittedName>
        <fullName evidence="1">Uncharacterized protein</fullName>
    </submittedName>
</protein>
<evidence type="ECO:0000313" key="1">
    <source>
        <dbReference type="EMBL" id="KAG9235474.1"/>
    </source>
</evidence>
<dbReference type="EMBL" id="MU251431">
    <property type="protein sequence ID" value="KAG9235474.1"/>
    <property type="molecule type" value="Genomic_DNA"/>
</dbReference>
<dbReference type="Proteomes" id="UP000824998">
    <property type="component" value="Unassembled WGS sequence"/>
</dbReference>
<reference evidence="1" key="1">
    <citation type="journal article" date="2021" name="IMA Fungus">
        <title>Genomic characterization of three marine fungi, including Emericellopsis atlantica sp. nov. with signatures of a generalist lifestyle and marine biomass degradation.</title>
        <authorList>
            <person name="Hagestad O.C."/>
            <person name="Hou L."/>
            <person name="Andersen J.H."/>
            <person name="Hansen E.H."/>
            <person name="Altermark B."/>
            <person name="Li C."/>
            <person name="Kuhnert E."/>
            <person name="Cox R.J."/>
            <person name="Crous P.W."/>
            <person name="Spatafora J.W."/>
            <person name="Lail K."/>
            <person name="Amirebrahimi M."/>
            <person name="Lipzen A."/>
            <person name="Pangilinan J."/>
            <person name="Andreopoulos W."/>
            <person name="Hayes R.D."/>
            <person name="Ng V."/>
            <person name="Grigoriev I.V."/>
            <person name="Jackson S.A."/>
            <person name="Sutton T.D.S."/>
            <person name="Dobson A.D.W."/>
            <person name="Rama T."/>
        </authorList>
    </citation>
    <scope>NUCLEOTIDE SEQUENCE</scope>
    <source>
        <strain evidence="1">TRa018bII</strain>
    </source>
</reference>
<comment type="caution">
    <text evidence="1">The sequence shown here is derived from an EMBL/GenBank/DDBJ whole genome shotgun (WGS) entry which is preliminary data.</text>
</comment>
<accession>A0A9P7YKF0</accession>